<evidence type="ECO:0000256" key="3">
    <source>
        <dbReference type="ARBA" id="ARBA00022786"/>
    </source>
</evidence>
<feature type="domain" description="UspA" evidence="5">
    <location>
        <begin position="20"/>
        <end position="123"/>
    </location>
</feature>
<dbReference type="InterPro" id="IPR006016">
    <property type="entry name" value="UspA"/>
</dbReference>
<dbReference type="PANTHER" id="PTHR45647:SF93">
    <property type="entry name" value="KINASE WITH ADENINE NUCLEOTIDE ALPHA HYDROLASES-LIKE DOMAIN-CONTAINING PROTEIN"/>
    <property type="match status" value="1"/>
</dbReference>
<dbReference type="PANTHER" id="PTHR45647">
    <property type="entry name" value="OS02G0152300 PROTEIN"/>
    <property type="match status" value="1"/>
</dbReference>
<feature type="compositionally biased region" description="Basic and acidic residues" evidence="4">
    <location>
        <begin position="197"/>
        <end position="210"/>
    </location>
</feature>
<dbReference type="EC" id="2.3.2.27" evidence="2"/>
<evidence type="ECO:0000313" key="6">
    <source>
        <dbReference type="EMBL" id="CAK7352888.1"/>
    </source>
</evidence>
<dbReference type="InterPro" id="IPR051348">
    <property type="entry name" value="U-box_ubiquitin_ligases"/>
</dbReference>
<evidence type="ECO:0000313" key="7">
    <source>
        <dbReference type="Proteomes" id="UP001314170"/>
    </source>
</evidence>
<sequence>MSSNAKADDHDDSLVNATAVAIDKDKNSQLAVRWAVDNLTAKNSVIVLIHIHSAVGNGQDDDTVDEVQPLFTPYRGYCARKGARLKEVVLDHIDVASAIADYINSNLIGNVVFGASGRNVLTRSFSQNIELEKSLILSTQKAQRAPTCNVPQKTASMPAIPFQNLQDNAELDPDGVRSQSAKGGWRSAEPGGFPLDKINDPMRGPQRERSRISISTFSTDSTDLPLSGGRSSTSRDFIPDGSLYSGIFTPEIMDSSAQGLDFSIASASSLNEPNADSLEAEMRRLRLELKQTMEMYSTACKEALSAKQKVVLYRQ</sequence>
<evidence type="ECO:0000256" key="4">
    <source>
        <dbReference type="SAM" id="MobiDB-lite"/>
    </source>
</evidence>
<dbReference type="Gene3D" id="3.40.50.620">
    <property type="entry name" value="HUPs"/>
    <property type="match status" value="1"/>
</dbReference>
<dbReference type="EMBL" id="CAWUPB010001194">
    <property type="protein sequence ID" value="CAK7352888.1"/>
    <property type="molecule type" value="Genomic_DNA"/>
</dbReference>
<evidence type="ECO:0000259" key="5">
    <source>
        <dbReference type="Pfam" id="PF00582"/>
    </source>
</evidence>
<organism evidence="6 7">
    <name type="scientific">Dovyalis caffra</name>
    <dbReference type="NCBI Taxonomy" id="77055"/>
    <lineage>
        <taxon>Eukaryota</taxon>
        <taxon>Viridiplantae</taxon>
        <taxon>Streptophyta</taxon>
        <taxon>Embryophyta</taxon>
        <taxon>Tracheophyta</taxon>
        <taxon>Spermatophyta</taxon>
        <taxon>Magnoliopsida</taxon>
        <taxon>eudicotyledons</taxon>
        <taxon>Gunneridae</taxon>
        <taxon>Pentapetalae</taxon>
        <taxon>rosids</taxon>
        <taxon>fabids</taxon>
        <taxon>Malpighiales</taxon>
        <taxon>Salicaceae</taxon>
        <taxon>Flacourtieae</taxon>
        <taxon>Dovyalis</taxon>
    </lineage>
</organism>
<keyword evidence="7" id="KW-1185">Reference proteome</keyword>
<evidence type="ECO:0000256" key="1">
    <source>
        <dbReference type="ARBA" id="ARBA00000900"/>
    </source>
</evidence>
<proteinExistence type="predicted"/>
<feature type="region of interest" description="Disordered" evidence="4">
    <location>
        <begin position="173"/>
        <end position="210"/>
    </location>
</feature>
<dbReference type="Proteomes" id="UP001314170">
    <property type="component" value="Unassembled WGS sequence"/>
</dbReference>
<comment type="catalytic activity">
    <reaction evidence="1">
        <text>S-ubiquitinyl-[E2 ubiquitin-conjugating enzyme]-L-cysteine + [acceptor protein]-L-lysine = [E2 ubiquitin-conjugating enzyme]-L-cysteine + N(6)-ubiquitinyl-[acceptor protein]-L-lysine.</text>
        <dbReference type="EC" id="2.3.2.27"/>
    </reaction>
</comment>
<name>A0AAV1SMX9_9ROSI</name>
<dbReference type="Pfam" id="PF00582">
    <property type="entry name" value="Usp"/>
    <property type="match status" value="1"/>
</dbReference>
<gene>
    <name evidence="6" type="ORF">DCAF_LOCUS24451</name>
</gene>
<reference evidence="6 7" key="1">
    <citation type="submission" date="2024-01" db="EMBL/GenBank/DDBJ databases">
        <authorList>
            <person name="Waweru B."/>
        </authorList>
    </citation>
    <scope>NUCLEOTIDE SEQUENCE [LARGE SCALE GENOMIC DNA]</scope>
</reference>
<keyword evidence="3" id="KW-0833">Ubl conjugation pathway</keyword>
<dbReference type="AlphaFoldDB" id="A0AAV1SMX9"/>
<evidence type="ECO:0000256" key="2">
    <source>
        <dbReference type="ARBA" id="ARBA00012483"/>
    </source>
</evidence>
<comment type="caution">
    <text evidence="6">The sequence shown here is derived from an EMBL/GenBank/DDBJ whole genome shotgun (WGS) entry which is preliminary data.</text>
</comment>
<protein>
    <recommendedName>
        <fullName evidence="2">RING-type E3 ubiquitin transferase</fullName>
        <ecNumber evidence="2">2.3.2.27</ecNumber>
    </recommendedName>
</protein>
<dbReference type="SUPFAM" id="SSF52402">
    <property type="entry name" value="Adenine nucleotide alpha hydrolases-like"/>
    <property type="match status" value="1"/>
</dbReference>
<accession>A0AAV1SMX9</accession>
<dbReference type="GO" id="GO:0061630">
    <property type="term" value="F:ubiquitin protein ligase activity"/>
    <property type="evidence" value="ECO:0007669"/>
    <property type="project" value="UniProtKB-EC"/>
</dbReference>
<dbReference type="InterPro" id="IPR014729">
    <property type="entry name" value="Rossmann-like_a/b/a_fold"/>
</dbReference>